<feature type="transmembrane region" description="Helical" evidence="8">
    <location>
        <begin position="374"/>
        <end position="392"/>
    </location>
</feature>
<sequence>MKTSYILMIITILAKVFGLVREQTLAYFFGRGELADIFLVAFSLPMMITNVISGAVANGYIPMFNSIKAKSGQEKANEFTANLSNILAIIFLIISIVAIIFASPLVKLMAQGFTGSKLNTAILVTRIALLSVSATAVFSIYKAYLQIHDRFVVSVIHAIIMNLIIILFLAITYKFGIKFLGIGILLAFTFQYIIFIPYVKKTSYKHKWIIDFKNEDIKKLLRIILPILISSSAIEINFMISKSLASELSHGGISILNYAYKLQSFVTGIVVTSIITAVYPQMAKYGSLKDFKGLRISTRDALSTMSILVIPATFGLFTFALPIVELLFMRGRLNLDDATSIANVLRYYAFGVFAIGIREILSRIYYSLDDTKRPVINSLVIVGVNIVLSFVLAKFMGIVGLGLATTISFVVGGGFFAISSTKLIGKIFDKNLLLNLGKILLASLIMAAGSNLVFNILKLKLGSNLSLLLAIIFAACIYGIMLIILRVKEVKILLKKFNK</sequence>
<feature type="transmembrane region" description="Helical" evidence="8">
    <location>
        <begin position="439"/>
        <end position="459"/>
    </location>
</feature>
<comment type="function">
    <text evidence="8 9">Involved in peptidoglycan biosynthesis. Transports lipid-linked peptidoglycan precursors from the inner to the outer leaflet of the cytoplasmic membrane.</text>
</comment>
<comment type="subcellular location">
    <subcellularLocation>
        <location evidence="1 8">Cell membrane</location>
        <topology evidence="1 8">Multi-pass membrane protein</topology>
    </subcellularLocation>
</comment>
<feature type="transmembrane region" description="Helical" evidence="8">
    <location>
        <begin position="398"/>
        <end position="418"/>
    </location>
</feature>
<feature type="transmembrane region" description="Helical" evidence="8">
    <location>
        <begin position="344"/>
        <end position="362"/>
    </location>
</feature>
<evidence type="ECO:0000256" key="8">
    <source>
        <dbReference type="HAMAP-Rule" id="MF_02078"/>
    </source>
</evidence>
<dbReference type="AlphaFoldDB" id="A0A379C2A4"/>
<dbReference type="NCBIfam" id="TIGR01695">
    <property type="entry name" value="murJ_mviN"/>
    <property type="match status" value="1"/>
</dbReference>
<dbReference type="GO" id="GO:0005886">
    <property type="term" value="C:plasma membrane"/>
    <property type="evidence" value="ECO:0007669"/>
    <property type="project" value="UniProtKB-SubCell"/>
</dbReference>
<dbReference type="InterPro" id="IPR051050">
    <property type="entry name" value="Lipid_II_flippase_MurJ/MviN"/>
</dbReference>
<dbReference type="OrthoDB" id="9804143at2"/>
<dbReference type="PANTHER" id="PTHR47019">
    <property type="entry name" value="LIPID II FLIPPASE MURJ"/>
    <property type="match status" value="1"/>
</dbReference>
<reference evidence="10 11" key="1">
    <citation type="submission" date="2018-06" db="EMBL/GenBank/DDBJ databases">
        <authorList>
            <consortium name="Pathogen Informatics"/>
            <person name="Doyle S."/>
        </authorList>
    </citation>
    <scope>NUCLEOTIDE SEQUENCE [LARGE SCALE GENOMIC DNA]</scope>
    <source>
        <strain evidence="10 11">NCTC13149</strain>
    </source>
</reference>
<feature type="transmembrane region" description="Helical" evidence="8">
    <location>
        <begin position="260"/>
        <end position="280"/>
    </location>
</feature>
<evidence type="ECO:0000256" key="3">
    <source>
        <dbReference type="ARBA" id="ARBA00022692"/>
    </source>
</evidence>
<keyword evidence="4 8" id="KW-0133">Cell shape</keyword>
<protein>
    <recommendedName>
        <fullName evidence="8">Probable lipid II flippase MurJ</fullName>
    </recommendedName>
</protein>
<feature type="transmembrane region" description="Helical" evidence="8">
    <location>
        <begin position="220"/>
        <end position="240"/>
    </location>
</feature>
<dbReference type="Proteomes" id="UP000255517">
    <property type="component" value="Unassembled WGS sequence"/>
</dbReference>
<dbReference type="PANTHER" id="PTHR47019:SF1">
    <property type="entry name" value="LIPID II FLIPPASE MURJ"/>
    <property type="match status" value="1"/>
</dbReference>
<dbReference type="GO" id="GO:0071555">
    <property type="term" value="P:cell wall organization"/>
    <property type="evidence" value="ECO:0007669"/>
    <property type="project" value="UniProtKB-UniRule"/>
</dbReference>
<dbReference type="HAMAP" id="MF_02078">
    <property type="entry name" value="MurJ_MviN"/>
    <property type="match status" value="1"/>
</dbReference>
<dbReference type="GO" id="GO:0008360">
    <property type="term" value="P:regulation of cell shape"/>
    <property type="evidence" value="ECO:0007669"/>
    <property type="project" value="UniProtKB-UniRule"/>
</dbReference>
<dbReference type="CDD" id="cd13123">
    <property type="entry name" value="MATE_MurJ_like"/>
    <property type="match status" value="1"/>
</dbReference>
<keyword evidence="3 8" id="KW-0812">Transmembrane</keyword>
<gene>
    <name evidence="10" type="primary">murJ_1</name>
    <name evidence="8" type="synonym">murJ</name>
    <name evidence="10" type="ORF">NCTC13149_00134</name>
</gene>
<evidence type="ECO:0000256" key="5">
    <source>
        <dbReference type="ARBA" id="ARBA00022984"/>
    </source>
</evidence>
<evidence type="ECO:0000256" key="1">
    <source>
        <dbReference type="ARBA" id="ARBA00004651"/>
    </source>
</evidence>
<keyword evidence="7 8" id="KW-0472">Membrane</keyword>
<keyword evidence="6 8" id="KW-1133">Transmembrane helix</keyword>
<dbReference type="PRINTS" id="PR01806">
    <property type="entry name" value="VIRFACTRMVIN"/>
</dbReference>
<evidence type="ECO:0000256" key="4">
    <source>
        <dbReference type="ARBA" id="ARBA00022960"/>
    </source>
</evidence>
<evidence type="ECO:0000256" key="2">
    <source>
        <dbReference type="ARBA" id="ARBA00022475"/>
    </source>
</evidence>
<evidence type="ECO:0000256" key="7">
    <source>
        <dbReference type="ARBA" id="ARBA00023136"/>
    </source>
</evidence>
<evidence type="ECO:0000256" key="9">
    <source>
        <dbReference type="PIRNR" id="PIRNR002869"/>
    </source>
</evidence>
<dbReference type="GO" id="GO:0034204">
    <property type="term" value="P:lipid translocation"/>
    <property type="evidence" value="ECO:0007669"/>
    <property type="project" value="TreeGrafter"/>
</dbReference>
<keyword evidence="5 8" id="KW-0573">Peptidoglycan synthesis</keyword>
<feature type="transmembrane region" description="Helical" evidence="8">
    <location>
        <begin position="82"/>
        <end position="103"/>
    </location>
</feature>
<dbReference type="UniPathway" id="UPA00219"/>
<dbReference type="GO" id="GO:0009252">
    <property type="term" value="P:peptidoglycan biosynthetic process"/>
    <property type="evidence" value="ECO:0007669"/>
    <property type="project" value="UniProtKB-UniRule"/>
</dbReference>
<organism evidence="10 11">
    <name type="scientific">Peptoniphilus lacrimalis</name>
    <dbReference type="NCBI Taxonomy" id="33031"/>
    <lineage>
        <taxon>Bacteria</taxon>
        <taxon>Bacillati</taxon>
        <taxon>Bacillota</taxon>
        <taxon>Tissierellia</taxon>
        <taxon>Tissierellales</taxon>
        <taxon>Peptoniphilaceae</taxon>
        <taxon>Peptoniphilus</taxon>
    </lineage>
</organism>
<keyword evidence="8 9" id="KW-0961">Cell wall biogenesis/degradation</keyword>
<dbReference type="RefSeq" id="WP_019034251.1">
    <property type="nucleotide sequence ID" value="NZ_JASOZY010000001.1"/>
</dbReference>
<dbReference type="PIRSF" id="PIRSF002869">
    <property type="entry name" value="MviN"/>
    <property type="match status" value="1"/>
</dbReference>
<dbReference type="GO" id="GO:0015648">
    <property type="term" value="F:lipid-linked peptidoglycan transporter activity"/>
    <property type="evidence" value="ECO:0007669"/>
    <property type="project" value="UniProtKB-UniRule"/>
</dbReference>
<dbReference type="STRING" id="1122949.GCA_000378725_00205"/>
<dbReference type="EMBL" id="UGSZ01000001">
    <property type="protein sequence ID" value="SUB56364.1"/>
    <property type="molecule type" value="Genomic_DNA"/>
</dbReference>
<dbReference type="InterPro" id="IPR004268">
    <property type="entry name" value="MurJ"/>
</dbReference>
<feature type="transmembrane region" description="Helical" evidence="8">
    <location>
        <begin position="37"/>
        <end position="61"/>
    </location>
</feature>
<evidence type="ECO:0000313" key="11">
    <source>
        <dbReference type="Proteomes" id="UP000255517"/>
    </source>
</evidence>
<feature type="transmembrane region" description="Helical" evidence="8">
    <location>
        <begin position="301"/>
        <end position="324"/>
    </location>
</feature>
<feature type="transmembrane region" description="Helical" evidence="8">
    <location>
        <begin position="151"/>
        <end position="173"/>
    </location>
</feature>
<keyword evidence="8 9" id="KW-0813">Transport</keyword>
<accession>A0A379C2A4</accession>
<dbReference type="Pfam" id="PF03023">
    <property type="entry name" value="MurJ"/>
    <property type="match status" value="1"/>
</dbReference>
<proteinExistence type="inferred from homology"/>
<feature type="transmembrane region" description="Helical" evidence="8">
    <location>
        <begin position="179"/>
        <end position="199"/>
    </location>
</feature>
<feature type="transmembrane region" description="Helical" evidence="8">
    <location>
        <begin position="465"/>
        <end position="487"/>
    </location>
</feature>
<name>A0A379C2A4_9FIRM</name>
<evidence type="ECO:0000313" key="10">
    <source>
        <dbReference type="EMBL" id="SUB56364.1"/>
    </source>
</evidence>
<keyword evidence="2 8" id="KW-1003">Cell membrane</keyword>
<comment type="pathway">
    <text evidence="8">Cell wall biogenesis; peptidoglycan biosynthesis.</text>
</comment>
<evidence type="ECO:0000256" key="6">
    <source>
        <dbReference type="ARBA" id="ARBA00022989"/>
    </source>
</evidence>
<comment type="similarity">
    <text evidence="8 9">Belongs to the MurJ/MviN family.</text>
</comment>
<feature type="transmembrane region" description="Helical" evidence="8">
    <location>
        <begin position="123"/>
        <end position="144"/>
    </location>
</feature>